<dbReference type="AlphaFoldDB" id="A0AA41UIQ8"/>
<comment type="caution">
    <text evidence="1">The sequence shown here is derived from an EMBL/GenBank/DDBJ whole genome shotgun (WGS) entry which is preliminary data.</text>
</comment>
<evidence type="ECO:0000313" key="1">
    <source>
        <dbReference type="EMBL" id="MCJ8501030.1"/>
    </source>
</evidence>
<keyword evidence="2" id="KW-1185">Reference proteome</keyword>
<gene>
    <name evidence="1" type="ORF">MRX98_10645</name>
</gene>
<name>A0AA41UIQ8_9BACT</name>
<dbReference type="RefSeq" id="WP_246907057.1">
    <property type="nucleotide sequence ID" value="NZ_JALJRB010000010.1"/>
</dbReference>
<reference evidence="1" key="1">
    <citation type="submission" date="2022-04" db="EMBL/GenBank/DDBJ databases">
        <title>Desulfatitalea alkaliphila sp. nov., a novel anaerobic sulfate-reducing bacterium isolated from terrestrial mud volcano, Taman Peninsula, Russia.</title>
        <authorList>
            <person name="Khomyakova M.A."/>
            <person name="Merkel A.Y."/>
            <person name="Slobodkin A.I."/>
        </authorList>
    </citation>
    <scope>NUCLEOTIDE SEQUENCE</scope>
    <source>
        <strain evidence="1">M08but</strain>
    </source>
</reference>
<dbReference type="EMBL" id="JALJRB010000010">
    <property type="protein sequence ID" value="MCJ8501030.1"/>
    <property type="molecule type" value="Genomic_DNA"/>
</dbReference>
<organism evidence="1 2">
    <name type="scientific">Desulfatitalea alkaliphila</name>
    <dbReference type="NCBI Taxonomy" id="2929485"/>
    <lineage>
        <taxon>Bacteria</taxon>
        <taxon>Pseudomonadati</taxon>
        <taxon>Thermodesulfobacteriota</taxon>
        <taxon>Desulfobacteria</taxon>
        <taxon>Desulfobacterales</taxon>
        <taxon>Desulfosarcinaceae</taxon>
        <taxon>Desulfatitalea</taxon>
    </lineage>
</organism>
<protein>
    <submittedName>
        <fullName evidence="1">Uncharacterized protein</fullName>
    </submittedName>
</protein>
<evidence type="ECO:0000313" key="2">
    <source>
        <dbReference type="Proteomes" id="UP001165427"/>
    </source>
</evidence>
<accession>A0AA41UIQ8</accession>
<proteinExistence type="predicted"/>
<sequence>MARITIDCADPNDFAQIVEKAEQAAGRCNVTYAKQAAALVEAGTVRSERAAAQQIAEETGEPVNTVRAMIQRGKSEVDATASKMEWPKCKKCKTEDVSHASLHRPAKDRLCSECRREVAAEKLKAAQEAFEAVPVDAESDAFWRHFVSSAQALLDAGTPLTKVAPQTWSEVYDLHTTLGKYLGFLAEQSQPPGT</sequence>
<dbReference type="Proteomes" id="UP001165427">
    <property type="component" value="Unassembled WGS sequence"/>
</dbReference>